<proteinExistence type="predicted"/>
<keyword evidence="2" id="KW-1185">Reference proteome</keyword>
<accession>A0A291R0I4</accession>
<dbReference type="EMBL" id="CP023777">
    <property type="protein sequence ID" value="ATL49652.1"/>
    <property type="molecule type" value="Genomic_DNA"/>
</dbReference>
<gene>
    <name evidence="1" type="ORF">COR50_22130</name>
</gene>
<dbReference type="KEGG" id="cbae:COR50_22130"/>
<evidence type="ECO:0000313" key="2">
    <source>
        <dbReference type="Proteomes" id="UP000220133"/>
    </source>
</evidence>
<organism evidence="1 2">
    <name type="scientific">Chitinophaga caeni</name>
    <dbReference type="NCBI Taxonomy" id="2029983"/>
    <lineage>
        <taxon>Bacteria</taxon>
        <taxon>Pseudomonadati</taxon>
        <taxon>Bacteroidota</taxon>
        <taxon>Chitinophagia</taxon>
        <taxon>Chitinophagales</taxon>
        <taxon>Chitinophagaceae</taxon>
        <taxon>Chitinophaga</taxon>
    </lineage>
</organism>
<dbReference type="Proteomes" id="UP000220133">
    <property type="component" value="Chromosome"/>
</dbReference>
<dbReference type="AlphaFoldDB" id="A0A291R0I4"/>
<protein>
    <submittedName>
        <fullName evidence="1">Uncharacterized protein</fullName>
    </submittedName>
</protein>
<name>A0A291R0I4_9BACT</name>
<evidence type="ECO:0000313" key="1">
    <source>
        <dbReference type="EMBL" id="ATL49652.1"/>
    </source>
</evidence>
<reference evidence="1 2" key="1">
    <citation type="submission" date="2017-10" db="EMBL/GenBank/DDBJ databases">
        <title>Paenichitinophaga pekingensis gen. nov., sp. nov., isolated from activated sludge.</title>
        <authorList>
            <person name="Jin D."/>
            <person name="Kong X."/>
            <person name="Deng Y."/>
            <person name="Bai Z."/>
        </authorList>
    </citation>
    <scope>NUCLEOTIDE SEQUENCE [LARGE SCALE GENOMIC DNA]</scope>
    <source>
        <strain evidence="1 2">13</strain>
    </source>
</reference>
<sequence>MEVLVKNQVETVDLTPEDFLLTLLECVVNPIISLQQSTLPKSQRKIQMPGGATMEFLFHPPCIL</sequence>